<comment type="caution">
    <text evidence="2">The sequence shown here is derived from an EMBL/GenBank/DDBJ whole genome shotgun (WGS) entry which is preliminary data.</text>
</comment>
<gene>
    <name evidence="2" type="ORF">RM520_05850</name>
</gene>
<keyword evidence="2" id="KW-0378">Hydrolase</keyword>
<keyword evidence="3" id="KW-1185">Reference proteome</keyword>
<dbReference type="Pfam" id="PF00144">
    <property type="entry name" value="Beta-lactamase"/>
    <property type="match status" value="1"/>
</dbReference>
<dbReference type="EMBL" id="JAVRHU010000001">
    <property type="protein sequence ID" value="MDT0621137.1"/>
    <property type="molecule type" value="Genomic_DNA"/>
</dbReference>
<dbReference type="SUPFAM" id="SSF56601">
    <property type="entry name" value="beta-lactamase/transpeptidase-like"/>
    <property type="match status" value="1"/>
</dbReference>
<dbReference type="RefSeq" id="WP_311387301.1">
    <property type="nucleotide sequence ID" value="NZ_JAVRHU010000001.1"/>
</dbReference>
<dbReference type="PANTHER" id="PTHR46520">
    <property type="entry name" value="SERINE BETA-LACTAMASE-LIKE PROTEIN LACTB, MITOCHONDRIAL"/>
    <property type="match status" value="1"/>
</dbReference>
<evidence type="ECO:0000313" key="3">
    <source>
        <dbReference type="Proteomes" id="UP001250662"/>
    </source>
</evidence>
<evidence type="ECO:0000313" key="2">
    <source>
        <dbReference type="EMBL" id="MDT0621137.1"/>
    </source>
</evidence>
<protein>
    <submittedName>
        <fullName evidence="2">Serine hydrolase domain-containing protein</fullName>
        <ecNumber evidence="2">3.1.1.103</ecNumber>
    </submittedName>
</protein>
<dbReference type="InterPro" id="IPR012338">
    <property type="entry name" value="Beta-lactam/transpept-like"/>
</dbReference>
<dbReference type="Gene3D" id="3.40.710.10">
    <property type="entry name" value="DD-peptidase/beta-lactamase superfamily"/>
    <property type="match status" value="1"/>
</dbReference>
<dbReference type="Proteomes" id="UP001250662">
    <property type="component" value="Unassembled WGS sequence"/>
</dbReference>
<sequence>MKSLQGLLGIDRSEAILHNLVVEKRVPGLAITILKNGETLLQKGFGYADIENKTQVNPKETIFRTASISKCITGLAFGKMVEEGILDWDDSFYKHVPYFPSKQFDFSLKQLASHTAGIRAYRGKEFALNQPYTIKESIQVFENDPLVFAPGKGYLYNSFDFVLLSLAMQEASGIPFEEYVKEKILISLGMLNTFPPSENKTDSSSRIQNQAEFYTKTPIGFKKAIPVNNFYKLAGGGYLATCEDITKLGQAVLEEKLLKSETYKTLLNAQLINGKSTYYGLGFQVSQDEQGRPFYGHIGSNVGAYTNLFIYPEEEMVVSILVNCTDSKVQKEFDKAIESILAQMV</sequence>
<evidence type="ECO:0000259" key="1">
    <source>
        <dbReference type="Pfam" id="PF00144"/>
    </source>
</evidence>
<dbReference type="InterPro" id="IPR052794">
    <property type="entry name" value="Mito_Ser_Protease_LACTB"/>
</dbReference>
<dbReference type="InterPro" id="IPR001466">
    <property type="entry name" value="Beta-lactam-related"/>
</dbReference>
<reference evidence="2 3" key="1">
    <citation type="submission" date="2023-09" db="EMBL/GenBank/DDBJ databases">
        <authorList>
            <person name="Rey-Velasco X."/>
        </authorList>
    </citation>
    <scope>NUCLEOTIDE SEQUENCE [LARGE SCALE GENOMIC DNA]</scope>
    <source>
        <strain evidence="2 3">P007</strain>
    </source>
</reference>
<dbReference type="EC" id="3.1.1.103" evidence="2"/>
<dbReference type="GO" id="GO:0016787">
    <property type="term" value="F:hydrolase activity"/>
    <property type="evidence" value="ECO:0007669"/>
    <property type="project" value="UniProtKB-KW"/>
</dbReference>
<proteinExistence type="predicted"/>
<accession>A0ABU3BG52</accession>
<organism evidence="2 3">
    <name type="scientific">Croceitalea vernalis</name>
    <dbReference type="NCBI Taxonomy" id="3075599"/>
    <lineage>
        <taxon>Bacteria</taxon>
        <taxon>Pseudomonadati</taxon>
        <taxon>Bacteroidota</taxon>
        <taxon>Flavobacteriia</taxon>
        <taxon>Flavobacteriales</taxon>
        <taxon>Flavobacteriaceae</taxon>
        <taxon>Croceitalea</taxon>
    </lineage>
</organism>
<dbReference type="PANTHER" id="PTHR46520:SF1">
    <property type="entry name" value="SERINE BETA-LACTAMASE-LIKE PROTEIN LACTB, MITOCHONDRIAL"/>
    <property type="match status" value="1"/>
</dbReference>
<name>A0ABU3BG52_9FLAO</name>
<feature type="domain" description="Beta-lactamase-related" evidence="1">
    <location>
        <begin position="17"/>
        <end position="329"/>
    </location>
</feature>